<dbReference type="EMBL" id="JACOPL010000028">
    <property type="protein sequence ID" value="MBC5726758.1"/>
    <property type="molecule type" value="Genomic_DNA"/>
</dbReference>
<comment type="caution">
    <text evidence="3">The sequence shown here is derived from an EMBL/GenBank/DDBJ whole genome shotgun (WGS) entry which is preliminary data.</text>
</comment>
<accession>A0A923LWM8</accession>
<gene>
    <name evidence="3" type="ORF">H8S45_15015</name>
</gene>
<proteinExistence type="predicted"/>
<reference evidence="3" key="1">
    <citation type="submission" date="2020-08" db="EMBL/GenBank/DDBJ databases">
        <title>Genome public.</title>
        <authorList>
            <person name="Liu C."/>
            <person name="Sun Q."/>
        </authorList>
    </citation>
    <scope>NUCLEOTIDE SEQUENCE</scope>
    <source>
        <strain evidence="3">NSJ-28</strain>
    </source>
</reference>
<dbReference type="AlphaFoldDB" id="A0A923LWM8"/>
<protein>
    <submittedName>
        <fullName evidence="3">GHKL domain-containing protein</fullName>
    </submittedName>
</protein>
<keyword evidence="1" id="KW-0812">Transmembrane</keyword>
<evidence type="ECO:0000313" key="3">
    <source>
        <dbReference type="EMBL" id="MBC5726758.1"/>
    </source>
</evidence>
<dbReference type="RefSeq" id="WP_054328436.1">
    <property type="nucleotide sequence ID" value="NZ_JACOPL010000028.1"/>
</dbReference>
<keyword evidence="4" id="KW-1185">Reference proteome</keyword>
<evidence type="ECO:0000259" key="2">
    <source>
        <dbReference type="Pfam" id="PF14501"/>
    </source>
</evidence>
<feature type="transmembrane region" description="Helical" evidence="1">
    <location>
        <begin position="6"/>
        <end position="22"/>
    </location>
</feature>
<dbReference type="Gene3D" id="3.30.565.10">
    <property type="entry name" value="Histidine kinase-like ATPase, C-terminal domain"/>
    <property type="match status" value="1"/>
</dbReference>
<name>A0A923LWM8_9FIRM</name>
<feature type="transmembrane region" description="Helical" evidence="1">
    <location>
        <begin position="85"/>
        <end position="109"/>
    </location>
</feature>
<feature type="transmembrane region" description="Helical" evidence="1">
    <location>
        <begin position="148"/>
        <end position="169"/>
    </location>
</feature>
<dbReference type="CDD" id="cd16935">
    <property type="entry name" value="HATPase_AgrC-ComD-like"/>
    <property type="match status" value="1"/>
</dbReference>
<feature type="transmembrane region" description="Helical" evidence="1">
    <location>
        <begin position="34"/>
        <end position="53"/>
    </location>
</feature>
<dbReference type="InterPro" id="IPR036890">
    <property type="entry name" value="HATPase_C_sf"/>
</dbReference>
<evidence type="ECO:0000313" key="4">
    <source>
        <dbReference type="Proteomes" id="UP000606499"/>
    </source>
</evidence>
<dbReference type="Pfam" id="PF14501">
    <property type="entry name" value="HATPase_c_5"/>
    <property type="match status" value="1"/>
</dbReference>
<sequence length="419" mass="47314">MPVLGVLSVSTVIGMVLVSIFVESRFFVRKTAWLISMAVVLMIGTLSFLAVVWGEDIAVQFYTLVVHLPAFILFTWIGRYRGWRLLFQLLSAILFCFFIQHGAALVYYLSGFNTLAWIVSYSLFSVAVIYFVWHYLRPMFRKMLWEVHHGWGLMCLVLGAYYGITLYLIPGYAGTEQSSTVLKVSLSLMMAGVYTLLMIFFSVTHQETESRNSAQMEALQISALKDRIAAMAAAEDEVRIERHNLRHQLQTIAELIRKGCEQEALNVISSTQCHLHEAPLKHWCQPPVIDAMFSFYFGQAEQKGIQVQADISLPDCTPVDETELSIVFANAIENAIHANMALPVQKRCICCKIICRPALMFEISNPYAGEIRFDENGFPIACEEGHGLGTKTIANFCEKYSAFCQYEAVNGRFSLRVVL</sequence>
<organism evidence="3 4">
    <name type="scientific">Agathobaculum faecis</name>
    <dbReference type="NCBI Taxonomy" id="2763013"/>
    <lineage>
        <taxon>Bacteria</taxon>
        <taxon>Bacillati</taxon>
        <taxon>Bacillota</taxon>
        <taxon>Clostridia</taxon>
        <taxon>Eubacteriales</taxon>
        <taxon>Butyricicoccaceae</taxon>
        <taxon>Agathobaculum</taxon>
    </lineage>
</organism>
<dbReference type="Proteomes" id="UP000606499">
    <property type="component" value="Unassembled WGS sequence"/>
</dbReference>
<feature type="transmembrane region" description="Helical" evidence="1">
    <location>
        <begin position="181"/>
        <end position="203"/>
    </location>
</feature>
<feature type="transmembrane region" description="Helical" evidence="1">
    <location>
        <begin position="115"/>
        <end position="136"/>
    </location>
</feature>
<evidence type="ECO:0000256" key="1">
    <source>
        <dbReference type="SAM" id="Phobius"/>
    </source>
</evidence>
<dbReference type="SUPFAM" id="SSF55874">
    <property type="entry name" value="ATPase domain of HSP90 chaperone/DNA topoisomerase II/histidine kinase"/>
    <property type="match status" value="1"/>
</dbReference>
<feature type="domain" description="Sensor histidine kinase NatK-like C-terminal" evidence="2">
    <location>
        <begin position="323"/>
        <end position="418"/>
    </location>
</feature>
<dbReference type="InterPro" id="IPR032834">
    <property type="entry name" value="NatK-like_C"/>
</dbReference>
<keyword evidence="1" id="KW-0472">Membrane</keyword>
<keyword evidence="1" id="KW-1133">Transmembrane helix</keyword>
<feature type="transmembrane region" description="Helical" evidence="1">
    <location>
        <begin position="59"/>
        <end position="78"/>
    </location>
</feature>